<feature type="binding site" evidence="3">
    <location>
        <position position="36"/>
    </location>
    <ligand>
        <name>a divalent metal cation</name>
        <dbReference type="ChEBI" id="CHEBI:60240"/>
    </ligand>
</feature>
<feature type="binding site" evidence="3">
    <location>
        <position position="115"/>
    </location>
    <ligand>
        <name>a divalent metal cation</name>
        <dbReference type="ChEBI" id="CHEBI:60240"/>
    </ligand>
</feature>
<keyword evidence="2 3" id="KW-0479">Metal-binding</keyword>
<dbReference type="Gene3D" id="1.20.120.450">
    <property type="entry name" value="dinb family like domain"/>
    <property type="match status" value="1"/>
</dbReference>
<dbReference type="GO" id="GO:0046872">
    <property type="term" value="F:metal ion binding"/>
    <property type="evidence" value="ECO:0007669"/>
    <property type="project" value="UniProtKB-KW"/>
</dbReference>
<evidence type="ECO:0000313" key="4">
    <source>
        <dbReference type="EMBL" id="SOC13405.1"/>
    </source>
</evidence>
<name>A0A285SXK4_9BACL</name>
<dbReference type="Pfam" id="PF05163">
    <property type="entry name" value="DinB"/>
    <property type="match status" value="1"/>
</dbReference>
<keyword evidence="5" id="KW-1185">Reference proteome</keyword>
<dbReference type="InterPro" id="IPR007837">
    <property type="entry name" value="DinB"/>
</dbReference>
<gene>
    <name evidence="4" type="ORF">SAMN05880501_107180</name>
</gene>
<evidence type="ECO:0000313" key="5">
    <source>
        <dbReference type="Proteomes" id="UP000219636"/>
    </source>
</evidence>
<dbReference type="SUPFAM" id="SSF109854">
    <property type="entry name" value="DinB/YfiT-like putative metalloenzymes"/>
    <property type="match status" value="1"/>
</dbReference>
<reference evidence="5" key="1">
    <citation type="submission" date="2017-08" db="EMBL/GenBank/DDBJ databases">
        <authorList>
            <person name="Varghese N."/>
            <person name="Submissions S."/>
        </authorList>
    </citation>
    <scope>NUCLEOTIDE SEQUENCE [LARGE SCALE GENOMIC DNA]</scope>
    <source>
        <strain evidence="5">JC22</strain>
    </source>
</reference>
<proteinExistence type="inferred from homology"/>
<comment type="similarity">
    <text evidence="1">Belongs to the DinB family.</text>
</comment>
<evidence type="ECO:0000256" key="2">
    <source>
        <dbReference type="ARBA" id="ARBA00022723"/>
    </source>
</evidence>
<dbReference type="EMBL" id="OBMQ01000007">
    <property type="protein sequence ID" value="SOC13405.1"/>
    <property type="molecule type" value="Genomic_DNA"/>
</dbReference>
<protein>
    <submittedName>
        <fullName evidence="4">Uncharacterized damage-inducible protein DinB</fullName>
    </submittedName>
</protein>
<dbReference type="AlphaFoldDB" id="A0A285SXK4"/>
<dbReference type="Proteomes" id="UP000219636">
    <property type="component" value="Unassembled WGS sequence"/>
</dbReference>
<organism evidence="4 5">
    <name type="scientific">Ureibacillus xyleni</name>
    <dbReference type="NCBI Taxonomy" id="614648"/>
    <lineage>
        <taxon>Bacteria</taxon>
        <taxon>Bacillati</taxon>
        <taxon>Bacillota</taxon>
        <taxon>Bacilli</taxon>
        <taxon>Bacillales</taxon>
        <taxon>Caryophanaceae</taxon>
        <taxon>Ureibacillus</taxon>
    </lineage>
</organism>
<dbReference type="OrthoDB" id="9811413at2"/>
<dbReference type="PANTHER" id="PTHR37302">
    <property type="entry name" value="SLR1116 PROTEIN"/>
    <property type="match status" value="1"/>
</dbReference>
<evidence type="ECO:0000256" key="1">
    <source>
        <dbReference type="ARBA" id="ARBA00008635"/>
    </source>
</evidence>
<dbReference type="PANTHER" id="PTHR37302:SF3">
    <property type="entry name" value="DAMAGE-INDUCIBLE PROTEIN DINB"/>
    <property type="match status" value="1"/>
</dbReference>
<accession>A0A285SXK4</accession>
<sequence length="144" mass="16869">MKTIQKMYDHLHWANQRILETLQSSENEEALRLFSHILFAEKVWFTRLQGFDSSHLPIWSDIDLEGCTELVKQNEETIITFLKDADLNKIIFYKNSKGTEFENSARDVLTHVALHGQYHRGQINSRLRASGMEPVNVDYITFVR</sequence>
<evidence type="ECO:0000256" key="3">
    <source>
        <dbReference type="PIRSR" id="PIRSR607837-1"/>
    </source>
</evidence>
<feature type="binding site" evidence="3">
    <location>
        <position position="119"/>
    </location>
    <ligand>
        <name>a divalent metal cation</name>
        <dbReference type="ChEBI" id="CHEBI:60240"/>
    </ligand>
</feature>
<dbReference type="InterPro" id="IPR034660">
    <property type="entry name" value="DinB/YfiT-like"/>
</dbReference>